<proteinExistence type="predicted"/>
<evidence type="ECO:0000313" key="2">
    <source>
        <dbReference type="EMBL" id="ACV80611.1"/>
    </source>
</evidence>
<dbReference type="InParanoid" id="C8XJQ0"/>
<evidence type="ECO:0008006" key="4">
    <source>
        <dbReference type="Google" id="ProtNLM"/>
    </source>
</evidence>
<feature type="region of interest" description="Disordered" evidence="1">
    <location>
        <begin position="82"/>
        <end position="147"/>
    </location>
</feature>
<dbReference type="Proteomes" id="UP000002218">
    <property type="component" value="Chromosome"/>
</dbReference>
<reference evidence="3" key="1">
    <citation type="submission" date="2009-09" db="EMBL/GenBank/DDBJ databases">
        <title>The complete genome of Nakamurella multipartita DSM 44233.</title>
        <authorList>
            <consortium name="US DOE Joint Genome Institute (JGI-PGF)"/>
            <person name="Lucas S."/>
            <person name="Copeland A."/>
            <person name="Lapidus A."/>
            <person name="Glavina del Rio T."/>
            <person name="Dalin E."/>
            <person name="Tice H."/>
            <person name="Bruce D."/>
            <person name="Goodwin L."/>
            <person name="Pitluck S."/>
            <person name="Kyrpides N."/>
            <person name="Mavromatis K."/>
            <person name="Ivanova N."/>
            <person name="Ovchinnikova G."/>
            <person name="Sims D."/>
            <person name="Meincke L."/>
            <person name="Brettin T."/>
            <person name="Detter J.C."/>
            <person name="Han C."/>
            <person name="Larimer F."/>
            <person name="Land M."/>
            <person name="Hauser L."/>
            <person name="Markowitz V."/>
            <person name="Cheng J.-F."/>
            <person name="Hugenholtz P."/>
            <person name="Woyke T."/>
            <person name="Wu D."/>
            <person name="Klenk H.-P."/>
            <person name="Eisen J.A."/>
        </authorList>
    </citation>
    <scope>NUCLEOTIDE SEQUENCE [LARGE SCALE GENOMIC DNA]</scope>
    <source>
        <strain evidence="3">ATCC 700099 / DSM 44233 / CIP 104796 / JCM 9543 / NBRC 105858 / Y-104</strain>
    </source>
</reference>
<protein>
    <recommendedName>
        <fullName evidence="4">PASTA domain-containing protein</fullName>
    </recommendedName>
</protein>
<dbReference type="HOGENOM" id="CLU_1766048_0_0_11"/>
<evidence type="ECO:0000313" key="3">
    <source>
        <dbReference type="Proteomes" id="UP000002218"/>
    </source>
</evidence>
<evidence type="ECO:0000256" key="1">
    <source>
        <dbReference type="SAM" id="MobiDB-lite"/>
    </source>
</evidence>
<dbReference type="KEGG" id="nml:Namu_4323"/>
<keyword evidence="3" id="KW-1185">Reference proteome</keyword>
<dbReference type="RefSeq" id="WP_015749436.1">
    <property type="nucleotide sequence ID" value="NC_013235.1"/>
</dbReference>
<dbReference type="EMBL" id="CP001737">
    <property type="protein sequence ID" value="ACV80611.1"/>
    <property type="molecule type" value="Genomic_DNA"/>
</dbReference>
<name>C8XJQ0_NAKMY</name>
<gene>
    <name evidence="2" type="ordered locus">Namu_4323</name>
</gene>
<organism evidence="2 3">
    <name type="scientific">Nakamurella multipartita (strain ATCC 700099 / DSM 44233 / CIP 104796 / JCM 9543 / NBRC 105858 / Y-104)</name>
    <name type="common">Microsphaera multipartita</name>
    <dbReference type="NCBI Taxonomy" id="479431"/>
    <lineage>
        <taxon>Bacteria</taxon>
        <taxon>Bacillati</taxon>
        <taxon>Actinomycetota</taxon>
        <taxon>Actinomycetes</taxon>
        <taxon>Nakamurellales</taxon>
        <taxon>Nakamurellaceae</taxon>
        <taxon>Nakamurella</taxon>
    </lineage>
</organism>
<sequence length="147" mass="15836">MARGRLKVADNALPDRIVIPDLDAVIVAGALHQADLIGFRLVIADPPADLRTLQASARWVVAAQEPEAGAVRFRGDTVVVTLRRDGGDGAGDREPRQPLPPRLSDRPPLGEEPPTPLERALPPLGRTRDELGQDATVLRFERPSAGH</sequence>
<accession>C8XJQ0</accession>
<feature type="compositionally biased region" description="Basic and acidic residues" evidence="1">
    <location>
        <begin position="82"/>
        <end position="96"/>
    </location>
</feature>
<dbReference type="AlphaFoldDB" id="C8XJQ0"/>
<reference evidence="2 3" key="2">
    <citation type="journal article" date="2010" name="Stand. Genomic Sci.">
        <title>Complete genome sequence of Nakamurella multipartita type strain (Y-104).</title>
        <authorList>
            <person name="Tice H."/>
            <person name="Mayilraj S."/>
            <person name="Sims D."/>
            <person name="Lapidus A."/>
            <person name="Nolan M."/>
            <person name="Lucas S."/>
            <person name="Glavina Del Rio T."/>
            <person name="Copeland A."/>
            <person name="Cheng J.F."/>
            <person name="Meincke L."/>
            <person name="Bruce D."/>
            <person name="Goodwin L."/>
            <person name="Pitluck S."/>
            <person name="Ivanova N."/>
            <person name="Mavromatis K."/>
            <person name="Ovchinnikova G."/>
            <person name="Pati A."/>
            <person name="Chen A."/>
            <person name="Palaniappan K."/>
            <person name="Land M."/>
            <person name="Hauser L."/>
            <person name="Chang Y.J."/>
            <person name="Jeffries C.D."/>
            <person name="Detter J.C."/>
            <person name="Brettin T."/>
            <person name="Rohde M."/>
            <person name="Goker M."/>
            <person name="Bristow J."/>
            <person name="Eisen J.A."/>
            <person name="Markowitz V."/>
            <person name="Hugenholtz P."/>
            <person name="Kyrpides N.C."/>
            <person name="Klenk H.P."/>
            <person name="Chen F."/>
        </authorList>
    </citation>
    <scope>NUCLEOTIDE SEQUENCE [LARGE SCALE GENOMIC DNA]</scope>
    <source>
        <strain evidence="3">ATCC 700099 / DSM 44233 / CIP 104796 / JCM 9543 / NBRC 105858 / Y-104</strain>
    </source>
</reference>